<evidence type="ECO:0000256" key="5">
    <source>
        <dbReference type="SAM" id="Phobius"/>
    </source>
</evidence>
<dbReference type="GO" id="GO:0005886">
    <property type="term" value="C:plasma membrane"/>
    <property type="evidence" value="ECO:0007669"/>
    <property type="project" value="TreeGrafter"/>
</dbReference>
<comment type="subcellular location">
    <subcellularLocation>
        <location evidence="1">Membrane</location>
        <topology evidence="1">Multi-pass membrane protein</topology>
    </subcellularLocation>
</comment>
<keyword evidence="4 5" id="KW-0472">Membrane</keyword>
<gene>
    <name evidence="7" type="ORF">PG999_013739</name>
</gene>
<keyword evidence="3 5" id="KW-1133">Transmembrane helix</keyword>
<protein>
    <recommendedName>
        <fullName evidence="6">MARVEL domain-containing protein</fullName>
    </recommendedName>
</protein>
<accession>A0AAW0Q8P7</accession>
<keyword evidence="8" id="KW-1185">Reference proteome</keyword>
<evidence type="ECO:0000256" key="4">
    <source>
        <dbReference type="ARBA" id="ARBA00023136"/>
    </source>
</evidence>
<feature type="non-terminal residue" evidence="7">
    <location>
        <position position="1"/>
    </location>
</feature>
<evidence type="ECO:0000313" key="7">
    <source>
        <dbReference type="EMBL" id="KAK8095717.1"/>
    </source>
</evidence>
<sequence length="179" mass="18768">LICSAVVFGLSISLARDQHQGPVPPEIGFSSFGGGFALVTCLVGMAGLWIDAIPSKVTMALDGIAAVSYLTGGIILTAALKAVKSCTAIGPDPSNDRTANNVLNFGCGEANTGPDTYQKCNDLGVQDYKDDPTIPRCMRAVTDYSFDYFGFTLCAIMVFLGYVLARRGGNRSPTVAAQV</sequence>
<dbReference type="Proteomes" id="UP001392437">
    <property type="component" value="Unassembled WGS sequence"/>
</dbReference>
<evidence type="ECO:0000256" key="3">
    <source>
        <dbReference type="ARBA" id="ARBA00022989"/>
    </source>
</evidence>
<feature type="transmembrane region" description="Helical" evidence="5">
    <location>
        <begin position="148"/>
        <end position="165"/>
    </location>
</feature>
<organism evidence="7 8">
    <name type="scientific">Apiospora kogelbergensis</name>
    <dbReference type="NCBI Taxonomy" id="1337665"/>
    <lineage>
        <taxon>Eukaryota</taxon>
        <taxon>Fungi</taxon>
        <taxon>Dikarya</taxon>
        <taxon>Ascomycota</taxon>
        <taxon>Pezizomycotina</taxon>
        <taxon>Sordariomycetes</taxon>
        <taxon>Xylariomycetidae</taxon>
        <taxon>Amphisphaeriales</taxon>
        <taxon>Apiosporaceae</taxon>
        <taxon>Apiospora</taxon>
    </lineage>
</organism>
<dbReference type="EMBL" id="JAQQWP010000011">
    <property type="protein sequence ID" value="KAK8095717.1"/>
    <property type="molecule type" value="Genomic_DNA"/>
</dbReference>
<keyword evidence="2 5" id="KW-0812">Transmembrane</keyword>
<feature type="domain" description="MARVEL" evidence="6">
    <location>
        <begin position="1"/>
        <end position="159"/>
    </location>
</feature>
<comment type="caution">
    <text evidence="7">The sequence shown here is derived from an EMBL/GenBank/DDBJ whole genome shotgun (WGS) entry which is preliminary data.</text>
</comment>
<feature type="transmembrane region" description="Helical" evidence="5">
    <location>
        <begin position="57"/>
        <end position="80"/>
    </location>
</feature>
<name>A0AAW0Q8P7_9PEZI</name>
<dbReference type="PANTHER" id="PTHR28165">
    <property type="entry name" value="NON-CLASSICAL EXPORT PROTEIN 2-RELATED"/>
    <property type="match status" value="1"/>
</dbReference>
<dbReference type="InterPro" id="IPR052649">
    <property type="entry name" value="NCE102-like"/>
</dbReference>
<dbReference type="GO" id="GO:0070941">
    <property type="term" value="P:eisosome assembly"/>
    <property type="evidence" value="ECO:0007669"/>
    <property type="project" value="TreeGrafter"/>
</dbReference>
<evidence type="ECO:0000313" key="8">
    <source>
        <dbReference type="Proteomes" id="UP001392437"/>
    </source>
</evidence>
<dbReference type="GO" id="GO:0032126">
    <property type="term" value="C:eisosome"/>
    <property type="evidence" value="ECO:0007669"/>
    <property type="project" value="TreeGrafter"/>
</dbReference>
<dbReference type="InterPro" id="IPR008253">
    <property type="entry name" value="Marvel"/>
</dbReference>
<dbReference type="Pfam" id="PF01284">
    <property type="entry name" value="MARVEL"/>
    <property type="match status" value="1"/>
</dbReference>
<evidence type="ECO:0000259" key="6">
    <source>
        <dbReference type="Pfam" id="PF01284"/>
    </source>
</evidence>
<evidence type="ECO:0000256" key="1">
    <source>
        <dbReference type="ARBA" id="ARBA00004141"/>
    </source>
</evidence>
<evidence type="ECO:0000256" key="2">
    <source>
        <dbReference type="ARBA" id="ARBA00022692"/>
    </source>
</evidence>
<reference evidence="7 8" key="1">
    <citation type="submission" date="2023-01" db="EMBL/GenBank/DDBJ databases">
        <title>Analysis of 21 Apiospora genomes using comparative genomics revels a genus with tremendous synthesis potential of carbohydrate active enzymes and secondary metabolites.</title>
        <authorList>
            <person name="Sorensen T."/>
        </authorList>
    </citation>
    <scope>NUCLEOTIDE SEQUENCE [LARGE SCALE GENOMIC DNA]</scope>
    <source>
        <strain evidence="7 8">CBS 117206</strain>
    </source>
</reference>
<feature type="transmembrane region" description="Helical" evidence="5">
    <location>
        <begin position="31"/>
        <end position="50"/>
    </location>
</feature>
<dbReference type="PANTHER" id="PTHR28165:SF2">
    <property type="entry name" value="MARVEL DOMAIN-CONTAINING PROTEIN"/>
    <property type="match status" value="1"/>
</dbReference>
<dbReference type="AlphaFoldDB" id="A0AAW0Q8P7"/>
<proteinExistence type="predicted"/>
<dbReference type="GO" id="GO:0072659">
    <property type="term" value="P:protein localization to plasma membrane"/>
    <property type="evidence" value="ECO:0007669"/>
    <property type="project" value="TreeGrafter"/>
</dbReference>